<dbReference type="EMBL" id="VSRR010129375">
    <property type="protein sequence ID" value="MPD01966.1"/>
    <property type="molecule type" value="Genomic_DNA"/>
</dbReference>
<reference evidence="1 2" key="1">
    <citation type="submission" date="2019-05" db="EMBL/GenBank/DDBJ databases">
        <title>Another draft genome of Portunus trituberculatus and its Hox gene families provides insights of decapod evolution.</title>
        <authorList>
            <person name="Jeong J.-H."/>
            <person name="Song I."/>
            <person name="Kim S."/>
            <person name="Choi T."/>
            <person name="Kim D."/>
            <person name="Ryu S."/>
            <person name="Kim W."/>
        </authorList>
    </citation>
    <scope>NUCLEOTIDE SEQUENCE [LARGE SCALE GENOMIC DNA]</scope>
    <source>
        <tissue evidence="1">Muscle</tissue>
    </source>
</reference>
<protein>
    <submittedName>
        <fullName evidence="1">Uncharacterized protein</fullName>
    </submittedName>
</protein>
<evidence type="ECO:0000313" key="1">
    <source>
        <dbReference type="EMBL" id="MPD01966.1"/>
    </source>
</evidence>
<dbReference type="OrthoDB" id="6333582at2759"/>
<gene>
    <name evidence="1" type="ORF">E2C01_097518</name>
</gene>
<sequence>MNDIPSGTLSLFIPPEIPTKEARQLQYFANMPEVPVPAHVHRVLHEAPFFDTIDHAKPILALQQRRKYAGIAPLALKSIRPYFPFFMYE</sequence>
<organism evidence="1 2">
    <name type="scientific">Portunus trituberculatus</name>
    <name type="common">Swimming crab</name>
    <name type="synonym">Neptunus trituberculatus</name>
    <dbReference type="NCBI Taxonomy" id="210409"/>
    <lineage>
        <taxon>Eukaryota</taxon>
        <taxon>Metazoa</taxon>
        <taxon>Ecdysozoa</taxon>
        <taxon>Arthropoda</taxon>
        <taxon>Crustacea</taxon>
        <taxon>Multicrustacea</taxon>
        <taxon>Malacostraca</taxon>
        <taxon>Eumalacostraca</taxon>
        <taxon>Eucarida</taxon>
        <taxon>Decapoda</taxon>
        <taxon>Pleocyemata</taxon>
        <taxon>Brachyura</taxon>
        <taxon>Eubrachyura</taxon>
        <taxon>Portunoidea</taxon>
        <taxon>Portunidae</taxon>
        <taxon>Portuninae</taxon>
        <taxon>Portunus</taxon>
    </lineage>
</organism>
<dbReference type="AlphaFoldDB" id="A0A5B7K513"/>
<keyword evidence="2" id="KW-1185">Reference proteome</keyword>
<comment type="caution">
    <text evidence="1">The sequence shown here is derived from an EMBL/GenBank/DDBJ whole genome shotgun (WGS) entry which is preliminary data.</text>
</comment>
<dbReference type="Proteomes" id="UP000324222">
    <property type="component" value="Unassembled WGS sequence"/>
</dbReference>
<proteinExistence type="predicted"/>
<name>A0A5B7K513_PORTR</name>
<accession>A0A5B7K513</accession>
<evidence type="ECO:0000313" key="2">
    <source>
        <dbReference type="Proteomes" id="UP000324222"/>
    </source>
</evidence>